<dbReference type="PANTHER" id="PTHR30605:SF0">
    <property type="entry name" value="ANHYDRO-N-ACETYLMURAMIC ACID KINASE"/>
    <property type="match status" value="1"/>
</dbReference>
<dbReference type="InterPro" id="IPR005338">
    <property type="entry name" value="Anhydro_N_Ac-Mur_kinase"/>
</dbReference>
<accession>C6HVP4</accession>
<dbReference type="GO" id="GO:0009254">
    <property type="term" value="P:peptidoglycan turnover"/>
    <property type="evidence" value="ECO:0007669"/>
    <property type="project" value="InterPro"/>
</dbReference>
<dbReference type="SUPFAM" id="SSF53067">
    <property type="entry name" value="Actin-like ATPase domain"/>
    <property type="match status" value="1"/>
</dbReference>
<dbReference type="AlphaFoldDB" id="C6HVP4"/>
<name>C6HVP4_9BACT</name>
<dbReference type="Gene3D" id="3.30.420.40">
    <property type="match status" value="2"/>
</dbReference>
<dbReference type="Proteomes" id="UP000009374">
    <property type="component" value="Unassembled WGS sequence"/>
</dbReference>
<protein>
    <recommendedName>
        <fullName evidence="3">Anhydro-N-acetylmuramic acid kinase</fullName>
    </recommendedName>
</protein>
<reference evidence="1 2" key="1">
    <citation type="journal article" date="2009" name="Appl. Environ. Microbiol.">
        <title>Community genomic and proteomic analyses of chemoautotrophic iron-oxidizing "Leptospirillum rubarum" (Group II) and "Leptospirillum ferrodiazotrophum" (Group III) bacteria in acid mine drainage biofilms.</title>
        <authorList>
            <person name="Goltsman D.S."/>
            <person name="Denef V.J."/>
            <person name="Singer S.W."/>
            <person name="VerBerkmoes N.C."/>
            <person name="Lefsrud M."/>
            <person name="Mueller R.S."/>
            <person name="Dick G.J."/>
            <person name="Sun C.L."/>
            <person name="Wheeler K.E."/>
            <person name="Zemla A."/>
            <person name="Baker B.J."/>
            <person name="Hauser L."/>
            <person name="Land M."/>
            <person name="Shah M.B."/>
            <person name="Thelen M.P."/>
            <person name="Hettich R.L."/>
            <person name="Banfield J.F."/>
        </authorList>
    </citation>
    <scope>NUCLEOTIDE SEQUENCE [LARGE SCALE GENOMIC DNA]</scope>
</reference>
<organism evidence="1 2">
    <name type="scientific">Leptospirillum ferrodiazotrophum</name>
    <dbReference type="NCBI Taxonomy" id="412449"/>
    <lineage>
        <taxon>Bacteria</taxon>
        <taxon>Pseudomonadati</taxon>
        <taxon>Nitrospirota</taxon>
        <taxon>Nitrospiria</taxon>
        <taxon>Nitrospirales</taxon>
        <taxon>Nitrospiraceae</taxon>
        <taxon>Leptospirillum</taxon>
    </lineage>
</organism>
<dbReference type="GO" id="GO:0006040">
    <property type="term" value="P:amino sugar metabolic process"/>
    <property type="evidence" value="ECO:0007669"/>
    <property type="project" value="InterPro"/>
</dbReference>
<dbReference type="GO" id="GO:0016773">
    <property type="term" value="F:phosphotransferase activity, alcohol group as acceptor"/>
    <property type="evidence" value="ECO:0007669"/>
    <property type="project" value="InterPro"/>
</dbReference>
<dbReference type="InterPro" id="IPR043129">
    <property type="entry name" value="ATPase_NBD"/>
</dbReference>
<evidence type="ECO:0000313" key="2">
    <source>
        <dbReference type="Proteomes" id="UP000009374"/>
    </source>
</evidence>
<evidence type="ECO:0000313" key="1">
    <source>
        <dbReference type="EMBL" id="EES53341.1"/>
    </source>
</evidence>
<keyword evidence="2" id="KW-1185">Reference proteome</keyword>
<dbReference type="GO" id="GO:0005524">
    <property type="term" value="F:ATP binding"/>
    <property type="evidence" value="ECO:0007669"/>
    <property type="project" value="InterPro"/>
</dbReference>
<sequence>MEGMEATGSPSRHLPDIADILASMEESVARQLLRDAGLSPSDLDVIGTHGITVRHHPRTHRLDFLPSLPTSRGVSYQAAQPFPLAQSFRTPVVSQFRGADVALEGHGAPLAPIFHRALFAGERSRAFLNIGGIANITGLPPSGTDLPVIAFDTGPGNMLMDLATSLVSGGALPFDRDGSFARRGRPDPELLDWLLSDSFFALPPPKSTGREEWGEERLRQILAWMTHQTAPPLRGAAPPAHRLSPEEGDNLLATLSELTAAGVERSLPWLASPPEEIIVGGGGMRNPDLMERIARRTGLPVISSQEKGYPPQAIESMAFAYIALLTLSGRPGNIPEVTGALAPAVLGQITPPPGGLDPLGLQGIARRADIHLPFPDRPRRTG</sequence>
<dbReference type="EMBL" id="GG693865">
    <property type="protein sequence ID" value="EES53341.1"/>
    <property type="molecule type" value="Genomic_DNA"/>
</dbReference>
<evidence type="ECO:0008006" key="3">
    <source>
        <dbReference type="Google" id="ProtNLM"/>
    </source>
</evidence>
<gene>
    <name evidence="1" type="ORF">UBAL3_79520062</name>
</gene>
<dbReference type="PANTHER" id="PTHR30605">
    <property type="entry name" value="ANHYDRO-N-ACETYLMURAMIC ACID KINASE"/>
    <property type="match status" value="1"/>
</dbReference>
<proteinExistence type="predicted"/>
<dbReference type="Pfam" id="PF03702">
    <property type="entry name" value="AnmK"/>
    <property type="match status" value="1"/>
</dbReference>